<organism evidence="2 3">
    <name type="scientific">Galbibacter pacificus</name>
    <dbReference type="NCBI Taxonomy" id="2996052"/>
    <lineage>
        <taxon>Bacteria</taxon>
        <taxon>Pseudomonadati</taxon>
        <taxon>Bacteroidota</taxon>
        <taxon>Flavobacteriia</taxon>
        <taxon>Flavobacteriales</taxon>
        <taxon>Flavobacteriaceae</taxon>
        <taxon>Galbibacter</taxon>
    </lineage>
</organism>
<gene>
    <name evidence="2" type="ORF">OSR52_00290</name>
</gene>
<accession>A0ABT6FMH4</accession>
<keyword evidence="3" id="KW-1185">Reference proteome</keyword>
<evidence type="ECO:0000313" key="3">
    <source>
        <dbReference type="Proteomes" id="UP001153642"/>
    </source>
</evidence>
<dbReference type="EMBL" id="JAPMUA010000001">
    <property type="protein sequence ID" value="MDG3584286.1"/>
    <property type="molecule type" value="Genomic_DNA"/>
</dbReference>
<dbReference type="PANTHER" id="PTHR15020">
    <property type="entry name" value="FLAVIN REDUCTASE-RELATED"/>
    <property type="match status" value="1"/>
</dbReference>
<dbReference type="Gene3D" id="3.40.50.720">
    <property type="entry name" value="NAD(P)-binding Rossmann-like Domain"/>
    <property type="match status" value="1"/>
</dbReference>
<dbReference type="InterPro" id="IPR036291">
    <property type="entry name" value="NAD(P)-bd_dom_sf"/>
</dbReference>
<evidence type="ECO:0000259" key="1">
    <source>
        <dbReference type="Pfam" id="PF13460"/>
    </source>
</evidence>
<protein>
    <submittedName>
        <fullName evidence="2">NAD(P)H-binding protein</fullName>
    </submittedName>
</protein>
<name>A0ABT6FMH4_9FLAO</name>
<dbReference type="InterPro" id="IPR016040">
    <property type="entry name" value="NAD(P)-bd_dom"/>
</dbReference>
<dbReference type="Proteomes" id="UP001153642">
    <property type="component" value="Unassembled WGS sequence"/>
</dbReference>
<evidence type="ECO:0000313" key="2">
    <source>
        <dbReference type="EMBL" id="MDG3584286.1"/>
    </source>
</evidence>
<proteinExistence type="predicted"/>
<dbReference type="PANTHER" id="PTHR15020:SF50">
    <property type="entry name" value="UPF0659 PROTEIN YMR090W"/>
    <property type="match status" value="1"/>
</dbReference>
<dbReference type="SUPFAM" id="SSF51735">
    <property type="entry name" value="NAD(P)-binding Rossmann-fold domains"/>
    <property type="match status" value="1"/>
</dbReference>
<comment type="caution">
    <text evidence="2">The sequence shown here is derived from an EMBL/GenBank/DDBJ whole genome shotgun (WGS) entry which is preliminary data.</text>
</comment>
<dbReference type="Pfam" id="PF13460">
    <property type="entry name" value="NAD_binding_10"/>
    <property type="match status" value="1"/>
</dbReference>
<reference evidence="2" key="1">
    <citation type="submission" date="2022-11" db="EMBL/GenBank/DDBJ databases">
        <title>High-quality draft genome sequence of Galbibacter sp. strain CMA-7.</title>
        <authorList>
            <person name="Wei L."/>
            <person name="Dong C."/>
            <person name="Shao Z."/>
        </authorList>
    </citation>
    <scope>NUCLEOTIDE SEQUENCE</scope>
    <source>
        <strain evidence="2">CMA-7</strain>
    </source>
</reference>
<dbReference type="RefSeq" id="WP_277898060.1">
    <property type="nucleotide sequence ID" value="NZ_JAPMUA010000001.1"/>
</dbReference>
<feature type="domain" description="NAD(P)-binding" evidence="1">
    <location>
        <begin position="7"/>
        <end position="197"/>
    </location>
</feature>
<sequence length="213" mass="23312">MEILVIGATGRTGRHIVRMALNEGHRVTAFVRSPEKLDRPQTGVKVVQGDALDATAVHNLINNNNFDSVVIAIGADTLKCSNVRGDSTKNVITALENRNAPTRLWIVSSVGTNESMDQLGFFSKAFVKTILKGHIADHTNQENYLKESSLPYTIVRPTGLKDESSNGGYIVLEKGRLPTDRVSRQDVAHFIIKNIDNEAYLGKAVTLTSAKKD</sequence>